<feature type="transmembrane region" description="Helical" evidence="7">
    <location>
        <begin position="368"/>
        <end position="392"/>
    </location>
</feature>
<dbReference type="OrthoDB" id="420519at2759"/>
<dbReference type="EMBL" id="LT594517">
    <property type="protein sequence ID" value="SBT78767.1"/>
    <property type="molecule type" value="Genomic_DNA"/>
</dbReference>
<dbReference type="VEuPathDB" id="PlasmoDB:POWCR01_130025100"/>
<comment type="subcellular location">
    <subcellularLocation>
        <location evidence="7">Cell membrane</location>
        <topology evidence="7">Multi-pass membrane protein</topology>
    </subcellularLocation>
    <subcellularLocation>
        <location evidence="1">Membrane</location>
        <topology evidence="1">Multi-pass membrane protein</topology>
    </subcellularLocation>
</comment>
<dbReference type="Pfam" id="PF04515">
    <property type="entry name" value="Choline_transpo"/>
    <property type="match status" value="1"/>
</dbReference>
<feature type="transmembrane region" description="Helical" evidence="7">
    <location>
        <begin position="417"/>
        <end position="441"/>
    </location>
</feature>
<evidence type="ECO:0000256" key="6">
    <source>
        <dbReference type="ARBA" id="ARBA00023180"/>
    </source>
</evidence>
<keyword evidence="5 7" id="KW-0472">Membrane</keyword>
<organism evidence="8 9">
    <name type="scientific">Plasmodium ovale</name>
    <name type="common">malaria parasite P. ovale</name>
    <dbReference type="NCBI Taxonomy" id="36330"/>
    <lineage>
        <taxon>Eukaryota</taxon>
        <taxon>Sar</taxon>
        <taxon>Alveolata</taxon>
        <taxon>Apicomplexa</taxon>
        <taxon>Aconoidasida</taxon>
        <taxon>Haemosporida</taxon>
        <taxon>Plasmodiidae</taxon>
        <taxon>Plasmodium</taxon>
        <taxon>Plasmodium (Plasmodium)</taxon>
    </lineage>
</organism>
<dbReference type="GO" id="GO:0005886">
    <property type="term" value="C:plasma membrane"/>
    <property type="evidence" value="ECO:0007669"/>
    <property type="project" value="UniProtKB-SubCell"/>
</dbReference>
<evidence type="ECO:0000313" key="9">
    <source>
        <dbReference type="Proteomes" id="UP000243200"/>
    </source>
</evidence>
<evidence type="ECO:0000256" key="7">
    <source>
        <dbReference type="RuleBase" id="RU368066"/>
    </source>
</evidence>
<feature type="transmembrane region" description="Helical" evidence="7">
    <location>
        <begin position="300"/>
        <end position="320"/>
    </location>
</feature>
<feature type="transmembrane region" description="Helical" evidence="7">
    <location>
        <begin position="635"/>
        <end position="656"/>
    </location>
</feature>
<evidence type="ECO:0000313" key="8">
    <source>
        <dbReference type="EMBL" id="SBT78767.1"/>
    </source>
</evidence>
<dbReference type="PANTHER" id="PTHR12385">
    <property type="entry name" value="CHOLINE TRANSPORTER-LIKE (SLC FAMILY 44)"/>
    <property type="match status" value="1"/>
</dbReference>
<evidence type="ECO:0000256" key="4">
    <source>
        <dbReference type="ARBA" id="ARBA00022989"/>
    </source>
</evidence>
<dbReference type="PANTHER" id="PTHR12385:SF14">
    <property type="entry name" value="CHOLINE TRANSPORTER-LIKE 2"/>
    <property type="match status" value="1"/>
</dbReference>
<keyword evidence="6" id="KW-0325">Glycoprotein</keyword>
<name>A0A1C3KX27_PLAOA</name>
<comment type="function">
    <text evidence="7">Choline transporter.</text>
</comment>
<sequence>MSYSNVNGQGEYAALVEGAQGEGYMNANTQDYYDMYGNNITGETINNAVYMDNPTNMGNVANTSNGGGVDEEAPLGTPLTYVIGNEGEYCGSVDYGQIGEGKRLYTDLKYTRYFLIYVICLLVILCYYFYYGEYARILYGTNYNGKICGKHLKNYPYLYYPLSPKTSKGEILSKYGKCLESCPTSDHLGEKQSNELVTDGDKKKKSFFEDSFFFFDKNKKREITDKKGNKTTNVVYSDYTKSTNNNLYVEYSLNSPFYDTTNIMNICYPKDKILRQKIINIIFTNRYKTFVNLFSLHNSFFFVFLFVLIAVGLSFIYLLFLHYFPTITFHLFLISYILSVLFFPLYFIHKHLYLLFNPVKGSLFSYHYLLSIFICFVILAHGIISFFMLYIYKNTYKYTSRLVEITLNFIYNMSNMLYAPIVITAVSLVWFLLWTCAYVYVMTAGTLYEQRLNLELDSNGNSEIVSLQKVFYYFKSSYFFSILWIYLYFFICEILQSLNQFTISYLGAVWYFCDKNSLNYNLSAGATMRTILSYHFGSLVLSSFINLCTKHFRVFFFWTNSTLSLPFFFSDLIHSLKGRFHFVLKPISRLIDMYTISAYCEMSMTSYPYSLACHTSSKKLINSTSPAASLHGITYVLNIIFPCFTTLVVTFFSFNIFNSFQTYNDLFSPSFIPNPFFVSLTIGVLCGVITSYFITIVSTLADSVLYCFICECYQKQMIDENPLRKIYTPTLLRELILEMYEEYSTRM</sequence>
<evidence type="ECO:0000256" key="2">
    <source>
        <dbReference type="ARBA" id="ARBA00007168"/>
    </source>
</evidence>
<evidence type="ECO:0000256" key="3">
    <source>
        <dbReference type="ARBA" id="ARBA00022692"/>
    </source>
</evidence>
<protein>
    <recommendedName>
        <fullName evidence="7">Choline transporter-like protein</fullName>
    </recommendedName>
</protein>
<feature type="transmembrane region" description="Helical" evidence="7">
    <location>
        <begin position="113"/>
        <end position="131"/>
    </location>
</feature>
<feature type="transmembrane region" description="Helical" evidence="7">
    <location>
        <begin position="676"/>
        <end position="709"/>
    </location>
</feature>
<accession>A0A1C3KX27</accession>
<keyword evidence="4 7" id="KW-1133">Transmembrane helix</keyword>
<proteinExistence type="inferred from homology"/>
<evidence type="ECO:0000256" key="5">
    <source>
        <dbReference type="ARBA" id="ARBA00023136"/>
    </source>
</evidence>
<dbReference type="GO" id="GO:0022857">
    <property type="term" value="F:transmembrane transporter activity"/>
    <property type="evidence" value="ECO:0007669"/>
    <property type="project" value="UniProtKB-UniRule"/>
</dbReference>
<feature type="transmembrane region" description="Helical" evidence="7">
    <location>
        <begin position="470"/>
        <end position="491"/>
    </location>
</feature>
<evidence type="ECO:0000256" key="1">
    <source>
        <dbReference type="ARBA" id="ARBA00004141"/>
    </source>
</evidence>
<dbReference type="AlphaFoldDB" id="A0A1C3KX27"/>
<feature type="transmembrane region" description="Helical" evidence="7">
    <location>
        <begin position="327"/>
        <end position="348"/>
    </location>
</feature>
<keyword evidence="3 7" id="KW-0812">Transmembrane</keyword>
<reference evidence="8 9" key="1">
    <citation type="submission" date="2016-06" db="EMBL/GenBank/DDBJ databases">
        <authorList>
            <consortium name="Pathogen Informatics"/>
        </authorList>
    </citation>
    <scope>NUCLEOTIDE SEQUENCE [LARGE SCALE GENOMIC DNA]</scope>
    <source>
        <strain evidence="8">PowCR01</strain>
    </source>
</reference>
<comment type="similarity">
    <text evidence="2 7">Belongs to the CTL (choline transporter-like) family.</text>
</comment>
<dbReference type="VEuPathDB" id="PlasmoDB:PocGH01_13028400"/>
<dbReference type="Proteomes" id="UP000243200">
    <property type="component" value="Chromosome 13"/>
</dbReference>
<dbReference type="InterPro" id="IPR007603">
    <property type="entry name" value="Choline_transptr-like"/>
</dbReference>
<gene>
    <name evidence="8" type="primary">ISC3</name>
    <name evidence="8" type="ORF">POWCR01_130025100</name>
</gene>